<dbReference type="InterPro" id="IPR002347">
    <property type="entry name" value="SDR_fam"/>
</dbReference>
<dbReference type="Proteomes" id="UP000332515">
    <property type="component" value="Unassembled WGS sequence"/>
</dbReference>
<organism evidence="3 4">
    <name type="scientific">Segnochrobactrum spirostomi</name>
    <dbReference type="NCBI Taxonomy" id="2608987"/>
    <lineage>
        <taxon>Bacteria</taxon>
        <taxon>Pseudomonadati</taxon>
        <taxon>Pseudomonadota</taxon>
        <taxon>Alphaproteobacteria</taxon>
        <taxon>Hyphomicrobiales</taxon>
        <taxon>Segnochrobactraceae</taxon>
        <taxon>Segnochrobactrum</taxon>
    </lineage>
</organism>
<evidence type="ECO:0000256" key="2">
    <source>
        <dbReference type="ARBA" id="ARBA00023002"/>
    </source>
</evidence>
<name>A0A6A7Y9N6_9HYPH</name>
<dbReference type="PRINTS" id="PR00081">
    <property type="entry name" value="GDHRDH"/>
</dbReference>
<evidence type="ECO:0000313" key="3">
    <source>
        <dbReference type="EMBL" id="MQT15077.1"/>
    </source>
</evidence>
<dbReference type="PANTHER" id="PTHR44196">
    <property type="entry name" value="DEHYDROGENASE/REDUCTASE SDR FAMILY MEMBER 7B"/>
    <property type="match status" value="1"/>
</dbReference>
<sequence length="201" mass="21137">MACRAATTRELVLRRLQETAMAAPLSPKAPALITGGSSGIGLAMARMLVKAGRPVAIMGRDARKLRDAEAELRAVSGAPVLTYCGDVGQYRDVRQAVDATLDAFGQLGLAIANAGIAKPGHFAQQPLADHINQMQTNYFGSLHLAEASVAALANEGGGSSLSPRERHSSACTDIRPMLRRNMPFGASPRSCVWNSPSVGSR</sequence>
<dbReference type="InterPro" id="IPR036291">
    <property type="entry name" value="NAD(P)-bd_dom_sf"/>
</dbReference>
<comment type="caution">
    <text evidence="3">The sequence shown here is derived from an EMBL/GenBank/DDBJ whole genome shotgun (WGS) entry which is preliminary data.</text>
</comment>
<dbReference type="Gene3D" id="3.40.50.720">
    <property type="entry name" value="NAD(P)-binding Rossmann-like Domain"/>
    <property type="match status" value="1"/>
</dbReference>
<reference evidence="3 4" key="1">
    <citation type="submission" date="2019-09" db="EMBL/GenBank/DDBJ databases">
        <title>Segnochrobactrum spirostomi gen. nov., sp. nov., isolated from the ciliate Spirostomum cf. yagiui and description of a novel family, Segnochrobactraceae fam. nov. within the order Rhizobiales of the class Alphaproteobacteria.</title>
        <authorList>
            <person name="Akter S."/>
            <person name="Shazib S.U.A."/>
            <person name="Shin M.K."/>
        </authorList>
    </citation>
    <scope>NUCLEOTIDE SEQUENCE [LARGE SCALE GENOMIC DNA]</scope>
    <source>
        <strain evidence="3 4">Sp-1</strain>
    </source>
</reference>
<keyword evidence="4" id="KW-1185">Reference proteome</keyword>
<dbReference type="AlphaFoldDB" id="A0A6A7Y9N6"/>
<accession>A0A6A7Y9N6</accession>
<dbReference type="EMBL" id="VWNA01000003">
    <property type="protein sequence ID" value="MQT15077.1"/>
    <property type="molecule type" value="Genomic_DNA"/>
</dbReference>
<evidence type="ECO:0000256" key="1">
    <source>
        <dbReference type="ARBA" id="ARBA00006484"/>
    </source>
</evidence>
<dbReference type="GO" id="GO:0016491">
    <property type="term" value="F:oxidoreductase activity"/>
    <property type="evidence" value="ECO:0007669"/>
    <property type="project" value="UniProtKB-KW"/>
</dbReference>
<dbReference type="SUPFAM" id="SSF51735">
    <property type="entry name" value="NAD(P)-binding Rossmann-fold domains"/>
    <property type="match status" value="1"/>
</dbReference>
<proteinExistence type="inferred from homology"/>
<evidence type="ECO:0000313" key="4">
    <source>
        <dbReference type="Proteomes" id="UP000332515"/>
    </source>
</evidence>
<dbReference type="GO" id="GO:0016020">
    <property type="term" value="C:membrane"/>
    <property type="evidence" value="ECO:0007669"/>
    <property type="project" value="TreeGrafter"/>
</dbReference>
<dbReference type="Pfam" id="PF00106">
    <property type="entry name" value="adh_short"/>
    <property type="match status" value="1"/>
</dbReference>
<comment type="similarity">
    <text evidence="1">Belongs to the short-chain dehydrogenases/reductases (SDR) family.</text>
</comment>
<gene>
    <name evidence="3" type="ORF">F0357_20945</name>
</gene>
<protein>
    <submittedName>
        <fullName evidence="3">SDR family NAD(P)-dependent oxidoreductase</fullName>
    </submittedName>
</protein>
<dbReference type="PANTHER" id="PTHR44196:SF1">
    <property type="entry name" value="DEHYDROGENASE_REDUCTASE SDR FAMILY MEMBER 7B"/>
    <property type="match status" value="1"/>
</dbReference>
<keyword evidence="2" id="KW-0560">Oxidoreductase</keyword>